<feature type="compositionally biased region" description="Basic and acidic residues" evidence="1">
    <location>
        <begin position="1"/>
        <end position="16"/>
    </location>
</feature>
<organism evidence="2 3">
    <name type="scientific">Apiospora hydei</name>
    <dbReference type="NCBI Taxonomy" id="1337664"/>
    <lineage>
        <taxon>Eukaryota</taxon>
        <taxon>Fungi</taxon>
        <taxon>Dikarya</taxon>
        <taxon>Ascomycota</taxon>
        <taxon>Pezizomycotina</taxon>
        <taxon>Sordariomycetes</taxon>
        <taxon>Xylariomycetidae</taxon>
        <taxon>Amphisphaeriales</taxon>
        <taxon>Apiosporaceae</taxon>
        <taxon>Apiospora</taxon>
    </lineage>
</organism>
<proteinExistence type="predicted"/>
<comment type="caution">
    <text evidence="2">The sequence shown here is derived from an EMBL/GenBank/DDBJ whole genome shotgun (WGS) entry which is preliminary data.</text>
</comment>
<feature type="compositionally biased region" description="Polar residues" evidence="1">
    <location>
        <begin position="237"/>
        <end position="250"/>
    </location>
</feature>
<name>A0ABR1VA04_9PEZI</name>
<sequence length="400" mass="43586">MSLAERPHTIRGKDMPCDASLNNIETSSSTEGARDTYSTKSSPYDEPILDDYVEMDETSLIEQAAVKMVQKKDMDVNTPQLPRKSSRRASRLLLSDLKINTADPSQTLISTPHDVYLSSEEDASSSAGDFSDYDYDSSSEASQASPVGRTSREDTARVVSVIFAGKPCIVNLTGPKRAGSPASDTSSRPQTSPVADRFDDAARRPTAFTSRNSSFYSINSPSRSRSDSTTFTRRSSLYSTDSASRRTPSFLSIDPFAGKDYSLGGKGASETNAPRTPMTPTAVFNRVQQSLGLHRRRSRPMLHETNSKATSSKESFFSLRPSSTLNLDTNVSPERVPSRSNTSMEATVSPQTTSPRRYSAAWKKIAPSGNSQPMSPLSPVVAKKGLLGSLHLNKRKSLRI</sequence>
<dbReference type="GeneID" id="92051191"/>
<feature type="region of interest" description="Disordered" evidence="1">
    <location>
        <begin position="1"/>
        <end position="46"/>
    </location>
</feature>
<reference evidence="2 3" key="1">
    <citation type="submission" date="2023-01" db="EMBL/GenBank/DDBJ databases">
        <title>Analysis of 21 Apiospora genomes using comparative genomics revels a genus with tremendous synthesis potential of carbohydrate active enzymes and secondary metabolites.</title>
        <authorList>
            <person name="Sorensen T."/>
        </authorList>
    </citation>
    <scope>NUCLEOTIDE SEQUENCE [LARGE SCALE GENOMIC DNA]</scope>
    <source>
        <strain evidence="2 3">CBS 114990</strain>
    </source>
</reference>
<feature type="region of interest" description="Disordered" evidence="1">
    <location>
        <begin position="119"/>
        <end position="153"/>
    </location>
</feature>
<dbReference type="EMBL" id="JAQQWN010000009">
    <property type="protein sequence ID" value="KAK8067070.1"/>
    <property type="molecule type" value="Genomic_DNA"/>
</dbReference>
<keyword evidence="3" id="KW-1185">Reference proteome</keyword>
<dbReference type="RefSeq" id="XP_066663823.1">
    <property type="nucleotide sequence ID" value="XM_066818131.1"/>
</dbReference>
<feature type="compositionally biased region" description="Polar residues" evidence="1">
    <location>
        <begin position="20"/>
        <end position="42"/>
    </location>
</feature>
<feature type="compositionally biased region" description="Polar residues" evidence="1">
    <location>
        <begin position="182"/>
        <end position="193"/>
    </location>
</feature>
<feature type="compositionally biased region" description="Low complexity" evidence="1">
    <location>
        <begin position="209"/>
        <end position="236"/>
    </location>
</feature>
<gene>
    <name evidence="2" type="ORF">PG997_013817</name>
</gene>
<evidence type="ECO:0000256" key="1">
    <source>
        <dbReference type="SAM" id="MobiDB-lite"/>
    </source>
</evidence>
<protein>
    <submittedName>
        <fullName evidence="2">Uncharacterized protein</fullName>
    </submittedName>
</protein>
<evidence type="ECO:0000313" key="3">
    <source>
        <dbReference type="Proteomes" id="UP001433268"/>
    </source>
</evidence>
<dbReference type="Proteomes" id="UP001433268">
    <property type="component" value="Unassembled WGS sequence"/>
</dbReference>
<feature type="region of interest" description="Disordered" evidence="1">
    <location>
        <begin position="173"/>
        <end position="251"/>
    </location>
</feature>
<feature type="region of interest" description="Disordered" evidence="1">
    <location>
        <begin position="326"/>
        <end position="359"/>
    </location>
</feature>
<feature type="compositionally biased region" description="Polar residues" evidence="1">
    <location>
        <begin position="326"/>
        <end position="356"/>
    </location>
</feature>
<evidence type="ECO:0000313" key="2">
    <source>
        <dbReference type="EMBL" id="KAK8067070.1"/>
    </source>
</evidence>
<accession>A0ABR1VA04</accession>